<dbReference type="InterPro" id="IPR036852">
    <property type="entry name" value="Peptidase_S8/S53_dom_sf"/>
</dbReference>
<dbReference type="Pfam" id="PF01483">
    <property type="entry name" value="P_proprotein"/>
    <property type="match status" value="1"/>
</dbReference>
<dbReference type="InterPro" id="IPR022398">
    <property type="entry name" value="Peptidase_S8_His-AS"/>
</dbReference>
<dbReference type="InterPro" id="IPR034182">
    <property type="entry name" value="Kexin/furin"/>
</dbReference>
<dbReference type="PANTHER" id="PTHR42884:SF14">
    <property type="entry name" value="NEUROENDOCRINE CONVERTASE 1"/>
    <property type="match status" value="1"/>
</dbReference>
<dbReference type="GO" id="GO:0005802">
    <property type="term" value="C:trans-Golgi network"/>
    <property type="evidence" value="ECO:0007669"/>
    <property type="project" value="TreeGrafter"/>
</dbReference>
<feature type="active site" description="Charge relay system" evidence="7 8">
    <location>
        <position position="210"/>
    </location>
</feature>
<dbReference type="OrthoDB" id="300641at2759"/>
<dbReference type="AlphaFoldDB" id="A0A152AA55"/>
<proteinExistence type="inferred from homology"/>
<sequence>MNCNNIFISCLFIVFLISYVYNLDIDSLTDEEKTELANLKINTDHYIVQSDDPTVDIQKILENTQGLRYLESISDEHHLVEIPPHLIDNLNLNNDSVKVVERQFQRYRFHRDIMLWSLPDDPLFPQQWHLHEKTFPFDQMSRDESIDTPIDINVLPLYSQGLTGSGVIVAVVDDGLQWNHTEIIDAYFPEGSWDFNGNDSDPFGSYRDYHGTSVAGVVAARDNRMCGVGVSYRAMISGIRLLSGPTTDIMEAKALSYRNDLNAIYSSSWGPNDDAMRLDGPGFLTRWAISKSIKYGRGGLGSVYVWAGGNGGKNGDNCNYDGYANSRFVITVAACDFQGKHTYYSEPCAALHVTAPSSGGNHSIITSGATHKYLDGCNMGFGGTSATAPQVSGVVALLLQANPLLTWRDIQHILILSTRINDPLDSDWIQNGAGHWVNHKYGYGLVDAQAAFNLTQNWKTLNEYIQIPIRINYVNQPLLPGQTIKSTLDIPEDIVIEHVEIVFTAMHPIRGKLSVSLESPSKTNSILAEQHRDPNPNYDNWKFTTMRCLGESSKGIWTLTVTDNQYLTSTQNGTLNYWKLLIYGHNQ</sequence>
<evidence type="ECO:0000256" key="7">
    <source>
        <dbReference type="PIRSR" id="PIRSR615500-1"/>
    </source>
</evidence>
<keyword evidence="5 8" id="KW-0720">Serine protease</keyword>
<evidence type="ECO:0000256" key="8">
    <source>
        <dbReference type="PROSITE-ProRule" id="PRU01240"/>
    </source>
</evidence>
<evidence type="ECO:0000256" key="5">
    <source>
        <dbReference type="ARBA" id="ARBA00022825"/>
    </source>
</evidence>
<dbReference type="GO" id="GO:0000139">
    <property type="term" value="C:Golgi membrane"/>
    <property type="evidence" value="ECO:0007669"/>
    <property type="project" value="TreeGrafter"/>
</dbReference>
<dbReference type="InterPro" id="IPR002884">
    <property type="entry name" value="P_dom"/>
</dbReference>
<evidence type="ECO:0000259" key="10">
    <source>
        <dbReference type="PROSITE" id="PS51829"/>
    </source>
</evidence>
<dbReference type="SUPFAM" id="SSF52743">
    <property type="entry name" value="Subtilisin-like"/>
    <property type="match status" value="1"/>
</dbReference>
<name>A0A152AA55_TIELA</name>
<dbReference type="EMBL" id="LODT01000001">
    <property type="protein sequence ID" value="KYR03015.1"/>
    <property type="molecule type" value="Genomic_DNA"/>
</dbReference>
<dbReference type="CDD" id="cd04059">
    <property type="entry name" value="Peptidases_S8_Protein_convertases_Kexins_Furin-like"/>
    <property type="match status" value="1"/>
</dbReference>
<feature type="active site" description="Charge relay system" evidence="7 8">
    <location>
        <position position="173"/>
    </location>
</feature>
<dbReference type="InterPro" id="IPR000209">
    <property type="entry name" value="Peptidase_S8/S53_dom"/>
</dbReference>
<gene>
    <name evidence="11" type="ORF">DLAC_00503</name>
</gene>
<evidence type="ECO:0000256" key="3">
    <source>
        <dbReference type="ARBA" id="ARBA00022729"/>
    </source>
</evidence>
<dbReference type="Gene3D" id="2.60.120.260">
    <property type="entry name" value="Galactose-binding domain-like"/>
    <property type="match status" value="1"/>
</dbReference>
<accession>A0A152AA55</accession>
<dbReference type="STRING" id="361077.A0A152AA55"/>
<dbReference type="InParanoid" id="A0A152AA55"/>
<dbReference type="Proteomes" id="UP000076078">
    <property type="component" value="Unassembled WGS sequence"/>
</dbReference>
<dbReference type="GO" id="GO:0016485">
    <property type="term" value="P:protein processing"/>
    <property type="evidence" value="ECO:0007669"/>
    <property type="project" value="TreeGrafter"/>
</dbReference>
<feature type="chain" id="PRO_5007593815" description="P/Homo B domain-containing protein" evidence="9">
    <location>
        <begin position="23"/>
        <end position="587"/>
    </location>
</feature>
<evidence type="ECO:0000256" key="4">
    <source>
        <dbReference type="ARBA" id="ARBA00022801"/>
    </source>
</evidence>
<evidence type="ECO:0000256" key="2">
    <source>
        <dbReference type="ARBA" id="ARBA00022670"/>
    </source>
</evidence>
<organism evidence="11 12">
    <name type="scientific">Tieghemostelium lacteum</name>
    <name type="common">Slime mold</name>
    <name type="synonym">Dictyostelium lacteum</name>
    <dbReference type="NCBI Taxonomy" id="361077"/>
    <lineage>
        <taxon>Eukaryota</taxon>
        <taxon>Amoebozoa</taxon>
        <taxon>Evosea</taxon>
        <taxon>Eumycetozoa</taxon>
        <taxon>Dictyostelia</taxon>
        <taxon>Dictyosteliales</taxon>
        <taxon>Raperosteliaceae</taxon>
        <taxon>Tieghemostelium</taxon>
    </lineage>
</organism>
<comment type="caution">
    <text evidence="11">The sequence shown here is derived from an EMBL/GenBank/DDBJ whole genome shotgun (WGS) entry which is preliminary data.</text>
</comment>
<keyword evidence="3 9" id="KW-0732">Signal</keyword>
<protein>
    <recommendedName>
        <fullName evidence="10">P/Homo B domain-containing protein</fullName>
    </recommendedName>
</protein>
<dbReference type="Pfam" id="PF00082">
    <property type="entry name" value="Peptidase_S8"/>
    <property type="match status" value="1"/>
</dbReference>
<dbReference type="PRINTS" id="PR00723">
    <property type="entry name" value="SUBTILISIN"/>
</dbReference>
<keyword evidence="6" id="KW-0106">Calcium</keyword>
<dbReference type="GO" id="GO:0004252">
    <property type="term" value="F:serine-type endopeptidase activity"/>
    <property type="evidence" value="ECO:0007669"/>
    <property type="project" value="UniProtKB-UniRule"/>
</dbReference>
<feature type="signal peptide" evidence="9">
    <location>
        <begin position="1"/>
        <end position="22"/>
    </location>
</feature>
<dbReference type="PANTHER" id="PTHR42884">
    <property type="entry name" value="PROPROTEIN CONVERTASE SUBTILISIN/KEXIN-RELATED"/>
    <property type="match status" value="1"/>
</dbReference>
<dbReference type="PROSITE" id="PS00137">
    <property type="entry name" value="SUBTILASE_HIS"/>
    <property type="match status" value="1"/>
</dbReference>
<reference evidence="11 12" key="1">
    <citation type="submission" date="2015-12" db="EMBL/GenBank/DDBJ databases">
        <title>Dictyostelia acquired genes for synthesis and detection of signals that induce cell-type specialization by lateral gene transfer from prokaryotes.</title>
        <authorList>
            <person name="Gloeckner G."/>
            <person name="Schaap P."/>
        </authorList>
    </citation>
    <scope>NUCLEOTIDE SEQUENCE [LARGE SCALE GENOMIC DNA]</scope>
    <source>
        <strain evidence="11 12">TK</strain>
    </source>
</reference>
<dbReference type="Gene3D" id="3.40.50.200">
    <property type="entry name" value="Peptidase S8/S53 domain"/>
    <property type="match status" value="1"/>
</dbReference>
<evidence type="ECO:0000256" key="9">
    <source>
        <dbReference type="SAM" id="SignalP"/>
    </source>
</evidence>
<dbReference type="PROSITE" id="PS00136">
    <property type="entry name" value="SUBTILASE_ASP"/>
    <property type="match status" value="1"/>
</dbReference>
<evidence type="ECO:0000256" key="6">
    <source>
        <dbReference type="ARBA" id="ARBA00022837"/>
    </source>
</evidence>
<feature type="active site" description="Charge relay system" evidence="7 8">
    <location>
        <position position="385"/>
    </location>
</feature>
<keyword evidence="12" id="KW-1185">Reference proteome</keyword>
<dbReference type="InterPro" id="IPR008979">
    <property type="entry name" value="Galactose-bd-like_sf"/>
</dbReference>
<keyword evidence="4 8" id="KW-0378">Hydrolase</keyword>
<evidence type="ECO:0000256" key="1">
    <source>
        <dbReference type="ARBA" id="ARBA00005325"/>
    </source>
</evidence>
<dbReference type="InterPro" id="IPR015500">
    <property type="entry name" value="Peptidase_S8_subtilisin-rel"/>
</dbReference>
<dbReference type="PROSITE" id="PS51829">
    <property type="entry name" value="P_HOMO_B"/>
    <property type="match status" value="1"/>
</dbReference>
<evidence type="ECO:0000313" key="12">
    <source>
        <dbReference type="Proteomes" id="UP000076078"/>
    </source>
</evidence>
<feature type="domain" description="P/Homo B" evidence="10">
    <location>
        <begin position="453"/>
        <end position="587"/>
    </location>
</feature>
<dbReference type="InterPro" id="IPR023827">
    <property type="entry name" value="Peptidase_S8_Asp-AS"/>
</dbReference>
<dbReference type="OMA" id="LAKQWHS"/>
<comment type="similarity">
    <text evidence="1">Belongs to the peptidase S8 family. Furin subfamily.</text>
</comment>
<keyword evidence="2 8" id="KW-0645">Protease</keyword>
<dbReference type="SUPFAM" id="SSF49785">
    <property type="entry name" value="Galactose-binding domain-like"/>
    <property type="match status" value="1"/>
</dbReference>
<evidence type="ECO:0000313" key="11">
    <source>
        <dbReference type="EMBL" id="KYR03015.1"/>
    </source>
</evidence>
<dbReference type="PROSITE" id="PS51892">
    <property type="entry name" value="SUBTILASE"/>
    <property type="match status" value="1"/>
</dbReference>